<dbReference type="Proteomes" id="UP000585474">
    <property type="component" value="Unassembled WGS sequence"/>
</dbReference>
<proteinExistence type="predicted"/>
<keyword evidence="2" id="KW-1185">Reference proteome</keyword>
<comment type="caution">
    <text evidence="1">The sequence shown here is derived from an EMBL/GenBank/DDBJ whole genome shotgun (WGS) entry which is preliminary data.</text>
</comment>
<dbReference type="EMBL" id="BJWL01000457">
    <property type="protein sequence ID" value="GFS45981.1"/>
    <property type="molecule type" value="Genomic_DNA"/>
</dbReference>
<accession>A0A7J0E1X4</accession>
<evidence type="ECO:0000313" key="2">
    <source>
        <dbReference type="Proteomes" id="UP000585474"/>
    </source>
</evidence>
<reference evidence="2" key="1">
    <citation type="submission" date="2019-07" db="EMBL/GenBank/DDBJ databases">
        <title>De Novo Assembly of kiwifruit Actinidia rufa.</title>
        <authorList>
            <person name="Sugita-Konishi S."/>
            <person name="Sato K."/>
            <person name="Mori E."/>
            <person name="Abe Y."/>
            <person name="Kisaki G."/>
            <person name="Hamano K."/>
            <person name="Suezawa K."/>
            <person name="Otani M."/>
            <person name="Fukuda T."/>
            <person name="Manabe T."/>
            <person name="Gomi K."/>
            <person name="Tabuchi M."/>
            <person name="Akimitsu K."/>
            <person name="Kataoka I."/>
        </authorList>
    </citation>
    <scope>NUCLEOTIDE SEQUENCE [LARGE SCALE GENOMIC DNA]</scope>
    <source>
        <strain evidence="2">cv. Fuchu</strain>
    </source>
</reference>
<organism evidence="1 2">
    <name type="scientific">Actinidia rufa</name>
    <dbReference type="NCBI Taxonomy" id="165716"/>
    <lineage>
        <taxon>Eukaryota</taxon>
        <taxon>Viridiplantae</taxon>
        <taxon>Streptophyta</taxon>
        <taxon>Embryophyta</taxon>
        <taxon>Tracheophyta</taxon>
        <taxon>Spermatophyta</taxon>
        <taxon>Magnoliopsida</taxon>
        <taxon>eudicotyledons</taxon>
        <taxon>Gunneridae</taxon>
        <taxon>Pentapetalae</taxon>
        <taxon>asterids</taxon>
        <taxon>Ericales</taxon>
        <taxon>Actinidiaceae</taxon>
        <taxon>Actinidia</taxon>
    </lineage>
</organism>
<evidence type="ECO:0000313" key="1">
    <source>
        <dbReference type="EMBL" id="GFS45981.1"/>
    </source>
</evidence>
<gene>
    <name evidence="1" type="ORF">Acr_00g0099320</name>
</gene>
<dbReference type="AlphaFoldDB" id="A0A7J0E1X4"/>
<name>A0A7J0E1X4_9ERIC</name>
<sequence length="88" mass="10099">MPFTSSMGSHIAYPELINLTCFLEDGMNLTLHLHQVSYSHDAISIWHSPLVAPQSLATGFLIWLSDDYTVIFLYVCKFYTYKRPITIL</sequence>
<protein>
    <submittedName>
        <fullName evidence="1">Uncharacterized protein</fullName>
    </submittedName>
</protein>